<organism evidence="7 8">
    <name type="scientific">Mesorhabditis spiculigera</name>
    <dbReference type="NCBI Taxonomy" id="96644"/>
    <lineage>
        <taxon>Eukaryota</taxon>
        <taxon>Metazoa</taxon>
        <taxon>Ecdysozoa</taxon>
        <taxon>Nematoda</taxon>
        <taxon>Chromadorea</taxon>
        <taxon>Rhabditida</taxon>
        <taxon>Rhabditina</taxon>
        <taxon>Rhabditomorpha</taxon>
        <taxon>Rhabditoidea</taxon>
        <taxon>Rhabditidae</taxon>
        <taxon>Mesorhabditinae</taxon>
        <taxon>Mesorhabditis</taxon>
    </lineage>
</organism>
<dbReference type="PROSITE" id="PS00236">
    <property type="entry name" value="NEUROTR_ION_CHANNEL"/>
    <property type="match status" value="1"/>
</dbReference>
<dbReference type="SUPFAM" id="SSF63712">
    <property type="entry name" value="Nicotinic receptor ligand binding domain-like"/>
    <property type="match status" value="1"/>
</dbReference>
<dbReference type="InterPro" id="IPR038050">
    <property type="entry name" value="Neuro_actylchol_rec"/>
</dbReference>
<feature type="domain" description="Neurotransmitter-gated ion-channel ligand-binding" evidence="6">
    <location>
        <begin position="47"/>
        <end position="248"/>
    </location>
</feature>
<proteinExistence type="inferred from homology"/>
<protein>
    <recommendedName>
        <fullName evidence="6">Neurotransmitter-gated ion-channel ligand-binding domain-containing protein</fullName>
    </recommendedName>
</protein>
<evidence type="ECO:0000256" key="4">
    <source>
        <dbReference type="ARBA" id="ARBA00023136"/>
    </source>
</evidence>
<dbReference type="Pfam" id="PF02931">
    <property type="entry name" value="Neur_chan_LBD"/>
    <property type="match status" value="1"/>
</dbReference>
<sequence length="287" mass="33238">MRLPALALLAGSLCCRVGWCWEEEQPDHHFVHADCNPDAPGSRPAMLIERIMQNYSRNEIPEPLPVPVQVEATIQDMTELSVLSNSLTADIWFSAIWHDPRLAYRHLDPCRANLSFDDNFERLLWSPNVCLVNTKNTRVHSSPKANVLLMLMPNGTVWLNYRVRVSAPCDMDLTLYPFDSATCQLVFESYSYNTATVKVDWMPNPVTIVPGVELSDFHILESHAFKHTEVYKAGEWYRLSIELKFKREYSYYILQMYAPTYISVFISWIAFCIDRQKADTQIDEEQY</sequence>
<keyword evidence="5" id="KW-0407">Ion channel</keyword>
<dbReference type="PRINTS" id="PR00252">
    <property type="entry name" value="NRIONCHANNEL"/>
</dbReference>
<keyword evidence="5" id="KW-0732">Signal</keyword>
<dbReference type="InterPro" id="IPR036719">
    <property type="entry name" value="Neuro-gated_channel_TM_sf"/>
</dbReference>
<feature type="non-terminal residue" evidence="7">
    <location>
        <position position="1"/>
    </location>
</feature>
<dbReference type="FunFam" id="2.70.170.10:FF:000034">
    <property type="entry name" value="Ligand-Gated ion Channel"/>
    <property type="match status" value="1"/>
</dbReference>
<keyword evidence="8" id="KW-1185">Reference proteome</keyword>
<dbReference type="Gene3D" id="1.20.58.390">
    <property type="entry name" value="Neurotransmitter-gated ion-channel transmembrane domain"/>
    <property type="match status" value="1"/>
</dbReference>
<keyword evidence="5" id="KW-0406">Ion transport</keyword>
<dbReference type="InterPro" id="IPR036734">
    <property type="entry name" value="Neur_chan_lig-bd_sf"/>
</dbReference>
<keyword evidence="4 5" id="KW-0472">Membrane</keyword>
<dbReference type="InterPro" id="IPR006202">
    <property type="entry name" value="Neur_chan_lig-bd"/>
</dbReference>
<feature type="transmembrane region" description="Helical" evidence="5">
    <location>
        <begin position="249"/>
        <end position="271"/>
    </location>
</feature>
<dbReference type="GO" id="GO:0016020">
    <property type="term" value="C:membrane"/>
    <property type="evidence" value="ECO:0007669"/>
    <property type="project" value="UniProtKB-SubCell"/>
</dbReference>
<comment type="similarity">
    <text evidence="5">Belongs to the ligand-gated ion channel (TC 1.A.9) family.</text>
</comment>
<evidence type="ECO:0000256" key="3">
    <source>
        <dbReference type="ARBA" id="ARBA00022989"/>
    </source>
</evidence>
<evidence type="ECO:0000259" key="6">
    <source>
        <dbReference type="Pfam" id="PF02931"/>
    </source>
</evidence>
<keyword evidence="5" id="KW-0813">Transport</keyword>
<gene>
    <name evidence="7" type="ORF">MSPICULIGERA_LOCUS17045</name>
</gene>
<reference evidence="7" key="1">
    <citation type="submission" date="2023-06" db="EMBL/GenBank/DDBJ databases">
        <authorList>
            <person name="Delattre M."/>
        </authorList>
    </citation>
    <scope>NUCLEOTIDE SEQUENCE</scope>
    <source>
        <strain evidence="7">AF72</strain>
    </source>
</reference>
<evidence type="ECO:0000256" key="1">
    <source>
        <dbReference type="ARBA" id="ARBA00004141"/>
    </source>
</evidence>
<keyword evidence="2 5" id="KW-0812">Transmembrane</keyword>
<accession>A0AA36D384</accession>
<evidence type="ECO:0000256" key="5">
    <source>
        <dbReference type="RuleBase" id="RU000687"/>
    </source>
</evidence>
<dbReference type="EMBL" id="CATQJA010002654">
    <property type="protein sequence ID" value="CAJ0578804.1"/>
    <property type="molecule type" value="Genomic_DNA"/>
</dbReference>
<evidence type="ECO:0000313" key="8">
    <source>
        <dbReference type="Proteomes" id="UP001177023"/>
    </source>
</evidence>
<keyword evidence="3 5" id="KW-1133">Transmembrane helix</keyword>
<dbReference type="Gene3D" id="2.70.170.10">
    <property type="entry name" value="Neurotransmitter-gated ion-channel ligand-binding domain"/>
    <property type="match status" value="1"/>
</dbReference>
<comment type="caution">
    <text evidence="5">Lacks conserved residue(s) required for the propagation of feature annotation.</text>
</comment>
<dbReference type="Proteomes" id="UP001177023">
    <property type="component" value="Unassembled WGS sequence"/>
</dbReference>
<name>A0AA36D384_9BILA</name>
<evidence type="ECO:0000313" key="7">
    <source>
        <dbReference type="EMBL" id="CAJ0578804.1"/>
    </source>
</evidence>
<dbReference type="SUPFAM" id="SSF90112">
    <property type="entry name" value="Neurotransmitter-gated ion-channel transmembrane pore"/>
    <property type="match status" value="1"/>
</dbReference>
<feature type="signal peptide" evidence="5">
    <location>
        <begin position="1"/>
        <end position="20"/>
    </location>
</feature>
<dbReference type="InterPro" id="IPR018000">
    <property type="entry name" value="Neurotransmitter_ion_chnl_CS"/>
</dbReference>
<dbReference type="GO" id="GO:0004888">
    <property type="term" value="F:transmembrane signaling receptor activity"/>
    <property type="evidence" value="ECO:0007669"/>
    <property type="project" value="InterPro"/>
</dbReference>
<evidence type="ECO:0000256" key="2">
    <source>
        <dbReference type="ARBA" id="ARBA00022692"/>
    </source>
</evidence>
<dbReference type="GO" id="GO:0005230">
    <property type="term" value="F:extracellular ligand-gated monoatomic ion channel activity"/>
    <property type="evidence" value="ECO:0007669"/>
    <property type="project" value="InterPro"/>
</dbReference>
<comment type="subcellular location">
    <subcellularLocation>
        <location evidence="1">Membrane</location>
        <topology evidence="1">Multi-pass membrane protein</topology>
    </subcellularLocation>
</comment>
<dbReference type="CDD" id="cd18990">
    <property type="entry name" value="LGIC_ECD_GABAAR"/>
    <property type="match status" value="1"/>
</dbReference>
<dbReference type="InterPro" id="IPR006201">
    <property type="entry name" value="Neur_channel"/>
</dbReference>
<dbReference type="PANTHER" id="PTHR18945">
    <property type="entry name" value="NEUROTRANSMITTER GATED ION CHANNEL"/>
    <property type="match status" value="1"/>
</dbReference>
<feature type="chain" id="PRO_5041480385" description="Neurotransmitter-gated ion-channel ligand-binding domain-containing protein" evidence="5">
    <location>
        <begin position="21"/>
        <end position="287"/>
    </location>
</feature>
<comment type="caution">
    <text evidence="7">The sequence shown here is derived from an EMBL/GenBank/DDBJ whole genome shotgun (WGS) entry which is preliminary data.</text>
</comment>
<dbReference type="AlphaFoldDB" id="A0AA36D384"/>